<proteinExistence type="predicted"/>
<gene>
    <name evidence="1" type="ORF">S03H2_20560</name>
</gene>
<sequence>MGEEAMRDKLAFVSFEPSNEHFTAFLPMEELISSDNDPELMLRKAAEVYEHSIVKMRNLVKEIQDFRDNRKLLPARKVWQLGDAIFELQHDLNNLSLQLDGLYDHLARDLGVKRKWLEKVIIFRRYLPDENAVPQSLNWGRCEKGTRRVAENLKRDYH</sequence>
<dbReference type="EMBL" id="BARU01010846">
    <property type="protein sequence ID" value="GAH38045.1"/>
    <property type="molecule type" value="Genomic_DNA"/>
</dbReference>
<evidence type="ECO:0000313" key="1">
    <source>
        <dbReference type="EMBL" id="GAH38045.1"/>
    </source>
</evidence>
<reference evidence="1" key="1">
    <citation type="journal article" date="2014" name="Front. Microbiol.">
        <title>High frequency of phylogenetically diverse reductive dehalogenase-homologous genes in deep subseafloor sedimentary metagenomes.</title>
        <authorList>
            <person name="Kawai M."/>
            <person name="Futagami T."/>
            <person name="Toyoda A."/>
            <person name="Takaki Y."/>
            <person name="Nishi S."/>
            <person name="Hori S."/>
            <person name="Arai W."/>
            <person name="Tsubouchi T."/>
            <person name="Morono Y."/>
            <person name="Uchiyama I."/>
            <person name="Ito T."/>
            <person name="Fujiyama A."/>
            <person name="Inagaki F."/>
            <person name="Takami H."/>
        </authorList>
    </citation>
    <scope>NUCLEOTIDE SEQUENCE</scope>
    <source>
        <strain evidence="1">Expedition CK06-06</strain>
    </source>
</reference>
<name>X1FZT3_9ZZZZ</name>
<organism evidence="1">
    <name type="scientific">marine sediment metagenome</name>
    <dbReference type="NCBI Taxonomy" id="412755"/>
    <lineage>
        <taxon>unclassified sequences</taxon>
        <taxon>metagenomes</taxon>
        <taxon>ecological metagenomes</taxon>
    </lineage>
</organism>
<accession>X1FZT3</accession>
<dbReference type="AlphaFoldDB" id="X1FZT3"/>
<comment type="caution">
    <text evidence="1">The sequence shown here is derived from an EMBL/GenBank/DDBJ whole genome shotgun (WGS) entry which is preliminary data.</text>
</comment>
<protein>
    <submittedName>
        <fullName evidence="1">Uncharacterized protein</fullName>
    </submittedName>
</protein>